<keyword evidence="6" id="KW-0645">Protease</keyword>
<dbReference type="Pfam" id="PF07943">
    <property type="entry name" value="PBP5_C"/>
    <property type="match status" value="1"/>
</dbReference>
<dbReference type="InterPro" id="IPR015956">
    <property type="entry name" value="Peniciliin-bd_prot_C_sf"/>
</dbReference>
<evidence type="ECO:0000256" key="15">
    <source>
        <dbReference type="SAM" id="SignalP"/>
    </source>
</evidence>
<dbReference type="EMBL" id="JAKOOW010000026">
    <property type="protein sequence ID" value="MCG6504437.1"/>
    <property type="molecule type" value="Genomic_DNA"/>
</dbReference>
<dbReference type="SUPFAM" id="SSF69189">
    <property type="entry name" value="Penicillin-binding protein associated domain"/>
    <property type="match status" value="1"/>
</dbReference>
<keyword evidence="18" id="KW-1185">Reference proteome</keyword>
<evidence type="ECO:0000256" key="6">
    <source>
        <dbReference type="ARBA" id="ARBA00022670"/>
    </source>
</evidence>
<dbReference type="SUPFAM" id="SSF56601">
    <property type="entry name" value="beta-lactamase/transpeptidase-like"/>
    <property type="match status" value="1"/>
</dbReference>
<evidence type="ECO:0000256" key="9">
    <source>
        <dbReference type="ARBA" id="ARBA00022960"/>
    </source>
</evidence>
<dbReference type="Pfam" id="PF00768">
    <property type="entry name" value="Peptidase_S11"/>
    <property type="match status" value="1"/>
</dbReference>
<dbReference type="PANTHER" id="PTHR21581:SF6">
    <property type="entry name" value="TRAFFICKING PROTEIN PARTICLE COMPLEX SUBUNIT 12"/>
    <property type="match status" value="1"/>
</dbReference>
<evidence type="ECO:0000256" key="11">
    <source>
        <dbReference type="ARBA" id="ARBA00023316"/>
    </source>
</evidence>
<dbReference type="Gene3D" id="2.60.410.10">
    <property type="entry name" value="D-Ala-D-Ala carboxypeptidase, C-terminal domain"/>
    <property type="match status" value="1"/>
</dbReference>
<evidence type="ECO:0000256" key="3">
    <source>
        <dbReference type="ARBA" id="ARBA00007164"/>
    </source>
</evidence>
<keyword evidence="8" id="KW-0378">Hydrolase</keyword>
<feature type="domain" description="Peptidase S11 D-Ala-D-Ala carboxypeptidase A C-terminal" evidence="16">
    <location>
        <begin position="322"/>
        <end position="411"/>
    </location>
</feature>
<comment type="caution">
    <text evidence="17">The sequence shown here is derived from an EMBL/GenBank/DDBJ whole genome shotgun (WGS) entry which is preliminary data.</text>
</comment>
<dbReference type="SMART" id="SM00936">
    <property type="entry name" value="PBP5_C"/>
    <property type="match status" value="1"/>
</dbReference>
<feature type="signal peptide" evidence="15">
    <location>
        <begin position="1"/>
        <end position="23"/>
    </location>
</feature>
<evidence type="ECO:0000259" key="16">
    <source>
        <dbReference type="SMART" id="SM00936"/>
    </source>
</evidence>
<name>A0ABS9NNS4_9NEIS</name>
<evidence type="ECO:0000256" key="1">
    <source>
        <dbReference type="ARBA" id="ARBA00003217"/>
    </source>
</evidence>
<feature type="region of interest" description="Disordered" evidence="14">
    <location>
        <begin position="33"/>
        <end position="57"/>
    </location>
</feature>
<evidence type="ECO:0000313" key="17">
    <source>
        <dbReference type="EMBL" id="MCG6504437.1"/>
    </source>
</evidence>
<dbReference type="InterPro" id="IPR018044">
    <property type="entry name" value="Peptidase_S11"/>
</dbReference>
<comment type="pathway">
    <text evidence="2">Cell wall biogenesis; peptidoglycan biosynthesis.</text>
</comment>
<comment type="function">
    <text evidence="1">Removes C-terminal D-alanyl residues from sugar-peptide cell wall precursors.</text>
</comment>
<comment type="similarity">
    <text evidence="3 13">Belongs to the peptidase S11 family.</text>
</comment>
<dbReference type="GO" id="GO:0004180">
    <property type="term" value="F:carboxypeptidase activity"/>
    <property type="evidence" value="ECO:0007669"/>
    <property type="project" value="UniProtKB-KW"/>
</dbReference>
<dbReference type="EC" id="3.4.16.4" evidence="4"/>
<evidence type="ECO:0000256" key="7">
    <source>
        <dbReference type="ARBA" id="ARBA00022729"/>
    </source>
</evidence>
<evidence type="ECO:0000256" key="10">
    <source>
        <dbReference type="ARBA" id="ARBA00022984"/>
    </source>
</evidence>
<evidence type="ECO:0000256" key="2">
    <source>
        <dbReference type="ARBA" id="ARBA00004752"/>
    </source>
</evidence>
<dbReference type="RefSeq" id="WP_238747877.1">
    <property type="nucleotide sequence ID" value="NZ_JAKOOW010000026.1"/>
</dbReference>
<keyword evidence="9" id="KW-0133">Cell shape</keyword>
<evidence type="ECO:0000256" key="12">
    <source>
        <dbReference type="ARBA" id="ARBA00034000"/>
    </source>
</evidence>
<dbReference type="PANTHER" id="PTHR21581">
    <property type="entry name" value="D-ALANYL-D-ALANINE CARBOXYPEPTIDASE"/>
    <property type="match status" value="1"/>
</dbReference>
<organism evidence="17 18">
    <name type="scientific">Kingella pumchi</name>
    <dbReference type="NCBI Taxonomy" id="2779506"/>
    <lineage>
        <taxon>Bacteria</taxon>
        <taxon>Pseudomonadati</taxon>
        <taxon>Pseudomonadota</taxon>
        <taxon>Betaproteobacteria</taxon>
        <taxon>Neisseriales</taxon>
        <taxon>Neisseriaceae</taxon>
        <taxon>Kingella</taxon>
    </lineage>
</organism>
<evidence type="ECO:0000256" key="4">
    <source>
        <dbReference type="ARBA" id="ARBA00012448"/>
    </source>
</evidence>
<keyword evidence="10" id="KW-0573">Peptidoglycan synthesis</keyword>
<evidence type="ECO:0000313" key="18">
    <source>
        <dbReference type="Proteomes" id="UP001298424"/>
    </source>
</evidence>
<dbReference type="Gene3D" id="3.40.710.10">
    <property type="entry name" value="DD-peptidase/beta-lactamase superfamily"/>
    <property type="match status" value="1"/>
</dbReference>
<dbReference type="Proteomes" id="UP001298424">
    <property type="component" value="Unassembled WGS sequence"/>
</dbReference>
<proteinExistence type="inferred from homology"/>
<feature type="chain" id="PRO_5046276798" description="serine-type D-Ala-D-Ala carboxypeptidase" evidence="15">
    <location>
        <begin position="24"/>
        <end position="423"/>
    </location>
</feature>
<comment type="catalytic activity">
    <reaction evidence="12">
        <text>Preferential cleavage: (Ac)2-L-Lys-D-Ala-|-D-Ala. Also transpeptidation of peptidyl-alanyl moieties that are N-acyl substituents of D-alanine.</text>
        <dbReference type="EC" id="3.4.16.4"/>
    </reaction>
</comment>
<sequence length="423" mass="44559">MSRTLNILLLAALAGALALPAAAAPRVKQKIRPQAAPTASAPAPAASTPAASETAPPAASAAVPSVAAPAVHRPQPLPEIAATAYAVQDLQSGQVLAEKNWETPIEPASLTKLMTAYLVFKALQEGSLKPEQTVTVSARSWGTDGPRMLLLKDSQVSIADLVKGLVVQQSNDAAVALAEAVAGSEEQFVEMMNAEAKRLGMAQTRFENSTGLHGEQHLSSAKDLLILAAALMRDFPPQYYQIYSIKSFTYNGITQPNRNLLLFRDPAVDGIAGGYGGSAGYHLIASSKRNGRRVVALVAGAASPEARATESSKLLNYALQEFDTVLLYRAGEKAAEIPVSGGAAPAVAAGFEQDLYLSIPRSRDGVKIEIESRRPLAAPLDKGQPLGTLRLKSGSRVLAERPLVVVAAMPQAGFWGRIKQLFS</sequence>
<evidence type="ECO:0000256" key="13">
    <source>
        <dbReference type="RuleBase" id="RU004016"/>
    </source>
</evidence>
<gene>
    <name evidence="17" type="ORF">MB824_08000</name>
</gene>
<protein>
    <recommendedName>
        <fullName evidence="4">serine-type D-Ala-D-Ala carboxypeptidase</fullName>
        <ecNumber evidence="4">3.4.16.4</ecNumber>
    </recommendedName>
</protein>
<dbReference type="PRINTS" id="PR00725">
    <property type="entry name" value="DADACBPTASE1"/>
</dbReference>
<feature type="compositionally biased region" description="Low complexity" evidence="14">
    <location>
        <begin position="35"/>
        <end position="57"/>
    </location>
</feature>
<evidence type="ECO:0000256" key="5">
    <source>
        <dbReference type="ARBA" id="ARBA00022645"/>
    </source>
</evidence>
<keyword evidence="11" id="KW-0961">Cell wall biogenesis/degradation</keyword>
<reference evidence="17 18" key="1">
    <citation type="submission" date="2022-02" db="EMBL/GenBank/DDBJ databases">
        <title>Genome sequence data of Kingella unionensis sp. nov. strain CICC 24913 (CCUG 75125).</title>
        <authorList>
            <person name="Xiao M."/>
        </authorList>
    </citation>
    <scope>NUCLEOTIDE SEQUENCE [LARGE SCALE GENOMIC DNA]</scope>
    <source>
        <strain evidence="17 18">CICC 24913</strain>
    </source>
</reference>
<keyword evidence="7 15" id="KW-0732">Signal</keyword>
<dbReference type="InterPro" id="IPR037167">
    <property type="entry name" value="Peptidase_S11_C_sf"/>
</dbReference>
<evidence type="ECO:0000256" key="14">
    <source>
        <dbReference type="SAM" id="MobiDB-lite"/>
    </source>
</evidence>
<evidence type="ECO:0000256" key="8">
    <source>
        <dbReference type="ARBA" id="ARBA00022801"/>
    </source>
</evidence>
<keyword evidence="5 17" id="KW-0121">Carboxypeptidase</keyword>
<dbReference type="InterPro" id="IPR012907">
    <property type="entry name" value="Peptidase_S11_C"/>
</dbReference>
<dbReference type="InterPro" id="IPR012338">
    <property type="entry name" value="Beta-lactam/transpept-like"/>
</dbReference>
<dbReference type="InterPro" id="IPR001967">
    <property type="entry name" value="Peptidase_S11_N"/>
</dbReference>
<accession>A0ABS9NNS4</accession>